<gene>
    <name evidence="1" type="ORF">BDN70DRAFT_885704</name>
</gene>
<evidence type="ECO:0000313" key="1">
    <source>
        <dbReference type="EMBL" id="KAF9473580.1"/>
    </source>
</evidence>
<sequence>MSRRRRKFDLQDGLFSEVMHAVKFVDARIQPDLNRPNLPSSLRPPASHRRPSFFIISTVVFITTRKRRVTQAPRRGPNRLVVRVGGEADARCTRSFHFFHLVLIGRVLTLEGTLRTALLCVINGDRHGCTSGGRGCDDGGLLV</sequence>
<keyword evidence="2" id="KW-1185">Reference proteome</keyword>
<name>A0A9P5YRU6_9AGAR</name>
<dbReference type="EMBL" id="MU155432">
    <property type="protein sequence ID" value="KAF9473580.1"/>
    <property type="molecule type" value="Genomic_DNA"/>
</dbReference>
<proteinExistence type="predicted"/>
<comment type="caution">
    <text evidence="1">The sequence shown here is derived from an EMBL/GenBank/DDBJ whole genome shotgun (WGS) entry which is preliminary data.</text>
</comment>
<reference evidence="1" key="1">
    <citation type="submission" date="2020-11" db="EMBL/GenBank/DDBJ databases">
        <authorList>
            <consortium name="DOE Joint Genome Institute"/>
            <person name="Ahrendt S."/>
            <person name="Riley R."/>
            <person name="Andreopoulos W."/>
            <person name="Labutti K."/>
            <person name="Pangilinan J."/>
            <person name="Ruiz-Duenas F.J."/>
            <person name="Barrasa J.M."/>
            <person name="Sanchez-Garcia M."/>
            <person name="Camarero S."/>
            <person name="Miyauchi S."/>
            <person name="Serrano A."/>
            <person name="Linde D."/>
            <person name="Babiker R."/>
            <person name="Drula E."/>
            <person name="Ayuso-Fernandez I."/>
            <person name="Pacheco R."/>
            <person name="Padilla G."/>
            <person name="Ferreira P."/>
            <person name="Barriuso J."/>
            <person name="Kellner H."/>
            <person name="Castanera R."/>
            <person name="Alfaro M."/>
            <person name="Ramirez L."/>
            <person name="Pisabarro A.G."/>
            <person name="Kuo A."/>
            <person name="Tritt A."/>
            <person name="Lipzen A."/>
            <person name="He G."/>
            <person name="Yan M."/>
            <person name="Ng V."/>
            <person name="Cullen D."/>
            <person name="Martin F."/>
            <person name="Rosso M.-N."/>
            <person name="Henrissat B."/>
            <person name="Hibbett D."/>
            <person name="Martinez A.T."/>
            <person name="Grigoriev I.V."/>
        </authorList>
    </citation>
    <scope>NUCLEOTIDE SEQUENCE</scope>
    <source>
        <strain evidence="1">CIRM-BRFM 674</strain>
    </source>
</reference>
<evidence type="ECO:0000313" key="2">
    <source>
        <dbReference type="Proteomes" id="UP000807469"/>
    </source>
</evidence>
<dbReference type="AlphaFoldDB" id="A0A9P5YRU6"/>
<accession>A0A9P5YRU6</accession>
<protein>
    <submittedName>
        <fullName evidence="1">Uncharacterized protein</fullName>
    </submittedName>
</protein>
<organism evidence="1 2">
    <name type="scientific">Pholiota conissans</name>
    <dbReference type="NCBI Taxonomy" id="109636"/>
    <lineage>
        <taxon>Eukaryota</taxon>
        <taxon>Fungi</taxon>
        <taxon>Dikarya</taxon>
        <taxon>Basidiomycota</taxon>
        <taxon>Agaricomycotina</taxon>
        <taxon>Agaricomycetes</taxon>
        <taxon>Agaricomycetidae</taxon>
        <taxon>Agaricales</taxon>
        <taxon>Agaricineae</taxon>
        <taxon>Strophariaceae</taxon>
        <taxon>Pholiota</taxon>
    </lineage>
</organism>
<dbReference type="Proteomes" id="UP000807469">
    <property type="component" value="Unassembled WGS sequence"/>
</dbReference>
<feature type="non-terminal residue" evidence="1">
    <location>
        <position position="143"/>
    </location>
</feature>